<dbReference type="OrthoDB" id="2156137at2"/>
<dbReference type="Proteomes" id="UP000193435">
    <property type="component" value="Unassembled WGS sequence"/>
</dbReference>
<protein>
    <submittedName>
        <fullName evidence="1">Predicted dithiol-disulfide isomerase, DsbA family</fullName>
    </submittedName>
</protein>
<dbReference type="AlphaFoldDB" id="A0A1X7NQB7"/>
<keyword evidence="1" id="KW-0413">Isomerase</keyword>
<dbReference type="Pfam" id="PF13743">
    <property type="entry name" value="Thioredoxin_5"/>
    <property type="match status" value="1"/>
</dbReference>
<gene>
    <name evidence="1" type="ORF">SAMN04488700_2293</name>
</gene>
<name>A0A1X7NQB7_9LACT</name>
<proteinExistence type="predicted"/>
<dbReference type="STRING" id="1073423.SAMN04488700_2293"/>
<sequence>MITSTHSSKGNQYKQITEIYLFINPIGSACYQAENGLLDFIESRENKIHFHFIPVHNFKTFSDYMKAKKIPKNDLDLRNKHFFQIYEACLAYAAASMQGKKKGRLFLMGLQQAITIDEKPFSQKLVLEIAIKSNLDIEMFSEDKQSEFAKTAFEADQKVAREMHVLSNPSCVVFNNQSSNHGFLIEEDINFETLQALCSENKDENYSAFSSKNEKKNHLLIL</sequence>
<evidence type="ECO:0000313" key="1">
    <source>
        <dbReference type="EMBL" id="SMH39846.1"/>
    </source>
</evidence>
<dbReference type="Gene3D" id="3.40.30.10">
    <property type="entry name" value="Glutaredoxin"/>
    <property type="match status" value="1"/>
</dbReference>
<evidence type="ECO:0000313" key="2">
    <source>
        <dbReference type="Proteomes" id="UP000193435"/>
    </source>
</evidence>
<accession>A0A1X7NQB7</accession>
<organism evidence="1 2">
    <name type="scientific">Carnobacterium iners</name>
    <dbReference type="NCBI Taxonomy" id="1073423"/>
    <lineage>
        <taxon>Bacteria</taxon>
        <taxon>Bacillati</taxon>
        <taxon>Bacillota</taxon>
        <taxon>Bacilli</taxon>
        <taxon>Lactobacillales</taxon>
        <taxon>Carnobacteriaceae</taxon>
        <taxon>Carnobacterium</taxon>
    </lineage>
</organism>
<dbReference type="RefSeq" id="WP_085560313.1">
    <property type="nucleotide sequence ID" value="NZ_FOAH01000002.1"/>
</dbReference>
<keyword evidence="2" id="KW-1185">Reference proteome</keyword>
<dbReference type="SUPFAM" id="SSF52833">
    <property type="entry name" value="Thioredoxin-like"/>
    <property type="match status" value="1"/>
</dbReference>
<dbReference type="EMBL" id="FXBJ01000002">
    <property type="protein sequence ID" value="SMH39846.1"/>
    <property type="molecule type" value="Genomic_DNA"/>
</dbReference>
<dbReference type="InterPro" id="IPR036249">
    <property type="entry name" value="Thioredoxin-like_sf"/>
</dbReference>
<reference evidence="1 2" key="1">
    <citation type="submission" date="2017-04" db="EMBL/GenBank/DDBJ databases">
        <authorList>
            <person name="Afonso C.L."/>
            <person name="Miller P.J."/>
            <person name="Scott M.A."/>
            <person name="Spackman E."/>
            <person name="Goraichik I."/>
            <person name="Dimitrov K.M."/>
            <person name="Suarez D.L."/>
            <person name="Swayne D.E."/>
        </authorList>
    </citation>
    <scope>NUCLEOTIDE SEQUENCE [LARGE SCALE GENOMIC DNA]</scope>
    <source>
        <strain evidence="1 2">LMG26642</strain>
    </source>
</reference>
<dbReference type="GO" id="GO:0016853">
    <property type="term" value="F:isomerase activity"/>
    <property type="evidence" value="ECO:0007669"/>
    <property type="project" value="UniProtKB-KW"/>
</dbReference>